<dbReference type="InterPro" id="IPR004154">
    <property type="entry name" value="Anticodon-bd"/>
</dbReference>
<dbReference type="GO" id="GO:0046872">
    <property type="term" value="F:metal ion binding"/>
    <property type="evidence" value="ECO:0007669"/>
    <property type="project" value="UniProtKB-KW"/>
</dbReference>
<evidence type="ECO:0000256" key="7">
    <source>
        <dbReference type="ARBA" id="ARBA00022833"/>
    </source>
</evidence>
<protein>
    <recommendedName>
        <fullName evidence="13">Threonine--tRNA ligase</fullName>
        <ecNumber evidence="13">6.1.1.3</ecNumber>
    </recommendedName>
    <alternativeName>
        <fullName evidence="13">Threonyl-tRNA synthetase</fullName>
        <shortName evidence="13">ThrRS</shortName>
    </alternativeName>
</protein>
<organism evidence="16 17">
    <name type="scientific">Segatella copri</name>
    <dbReference type="NCBI Taxonomy" id="165179"/>
    <lineage>
        <taxon>Bacteria</taxon>
        <taxon>Pseudomonadati</taxon>
        <taxon>Bacteroidota</taxon>
        <taxon>Bacteroidia</taxon>
        <taxon>Bacteroidales</taxon>
        <taxon>Prevotellaceae</taxon>
        <taxon>Segatella</taxon>
    </lineage>
</organism>
<evidence type="ECO:0000256" key="4">
    <source>
        <dbReference type="ARBA" id="ARBA00022598"/>
    </source>
</evidence>
<evidence type="ECO:0000259" key="15">
    <source>
        <dbReference type="PROSITE" id="PS51880"/>
    </source>
</evidence>
<dbReference type="Pfam" id="PF02824">
    <property type="entry name" value="TGS"/>
    <property type="match status" value="1"/>
</dbReference>
<dbReference type="FunFam" id="3.30.54.20:FF:000002">
    <property type="entry name" value="Threonine--tRNA ligase"/>
    <property type="match status" value="1"/>
</dbReference>
<keyword evidence="9 13" id="KW-0694">RNA-binding</keyword>
<keyword evidence="7 13" id="KW-0862">Zinc</keyword>
<dbReference type="Gene3D" id="3.30.54.20">
    <property type="match status" value="1"/>
</dbReference>
<dbReference type="PANTHER" id="PTHR11451">
    <property type="entry name" value="THREONINE-TRNA LIGASE"/>
    <property type="match status" value="1"/>
</dbReference>
<dbReference type="SMART" id="SM00863">
    <property type="entry name" value="tRNA_SAD"/>
    <property type="match status" value="1"/>
</dbReference>
<evidence type="ECO:0000313" key="17">
    <source>
        <dbReference type="Proteomes" id="UP000283785"/>
    </source>
</evidence>
<dbReference type="GO" id="GO:0000049">
    <property type="term" value="F:tRNA binding"/>
    <property type="evidence" value="ECO:0007669"/>
    <property type="project" value="UniProtKB-KW"/>
</dbReference>
<dbReference type="SUPFAM" id="SSF55186">
    <property type="entry name" value="ThrRS/AlaRS common domain"/>
    <property type="match status" value="1"/>
</dbReference>
<sequence>MVKITFPDGSVREYEQGVTGLQIAESISPALARNVVSCGVNGETVELNRPINEDANVELYKFEDEQGKHTFWHTSAHLLAEALQELYPGIQFGFGPAVESGFFYDVMPAEGQVISENDFAKIEAKMMELAKKNEPVVRKEVAKAEALAEFKADGQTYKCEHIEQDLEDGTITTYTQGNFTDLCRGPHLMNTGLIKAVKITSVAGAFWRGDAKREQMTRIYGISFPKKKMLDEYLVILEEAKKRDHRKIGKEMELFMFSERVGKGLPIWLPKGTQLRLRLQELLRSLLKPYNYQEVICPGIGGKSLYVTSGHYAHYGKDAFQPIQTPEEDEEYMLKPMNCPHHCEVYARKPRSYKDLPLRIAEFGTVFRYEKSGELHGLTRVRTFTQDDAHIFVRSEQVKSEFENVIDVILKVFKIFGFENYEAQISLRDPKDTEKYIGSDEIWEESENAIREACKEKGLETREEIGEAAFYGPKLDFMVKDAIGRRWQLGTIQVDYNLPERFKLEYTAEDNSKKTPVMIHRAPFGSLERFTAVLIEHTAGHFPLWLTPDQVAILPISEKFNDYAQKVRQYLDKQGVRALVDDRNEKIGRKIRDNELKRVPYMVIVGEKESAEGLVSMRKQGGGEQATMSMEEFAQRINAEVAEQLKAAEE</sequence>
<dbReference type="NCBIfam" id="TIGR00418">
    <property type="entry name" value="thrS"/>
    <property type="match status" value="1"/>
</dbReference>
<dbReference type="CDD" id="cd00860">
    <property type="entry name" value="ThrRS_anticodon"/>
    <property type="match status" value="1"/>
</dbReference>
<comment type="catalytic activity">
    <reaction evidence="12 13">
        <text>tRNA(Thr) + L-threonine + ATP = L-threonyl-tRNA(Thr) + AMP + diphosphate + H(+)</text>
        <dbReference type="Rhea" id="RHEA:24624"/>
        <dbReference type="Rhea" id="RHEA-COMP:9670"/>
        <dbReference type="Rhea" id="RHEA-COMP:9704"/>
        <dbReference type="ChEBI" id="CHEBI:15378"/>
        <dbReference type="ChEBI" id="CHEBI:30616"/>
        <dbReference type="ChEBI" id="CHEBI:33019"/>
        <dbReference type="ChEBI" id="CHEBI:57926"/>
        <dbReference type="ChEBI" id="CHEBI:78442"/>
        <dbReference type="ChEBI" id="CHEBI:78534"/>
        <dbReference type="ChEBI" id="CHEBI:456215"/>
        <dbReference type="EC" id="6.1.1.3"/>
    </reaction>
</comment>
<evidence type="ECO:0000256" key="8">
    <source>
        <dbReference type="ARBA" id="ARBA00022840"/>
    </source>
</evidence>
<comment type="caution">
    <text evidence="16">The sequence shown here is derived from an EMBL/GenBank/DDBJ whole genome shotgun (WGS) entry which is preliminary data.</text>
</comment>
<gene>
    <name evidence="13" type="primary">thrS</name>
    <name evidence="16" type="ORF">DWV76_10405</name>
</gene>
<dbReference type="PROSITE" id="PS50862">
    <property type="entry name" value="AA_TRNA_LIGASE_II"/>
    <property type="match status" value="1"/>
</dbReference>
<evidence type="ECO:0000256" key="5">
    <source>
        <dbReference type="ARBA" id="ARBA00022723"/>
    </source>
</evidence>
<dbReference type="Gene3D" id="3.10.20.30">
    <property type="match status" value="1"/>
</dbReference>
<dbReference type="GO" id="GO:0004829">
    <property type="term" value="F:threonine-tRNA ligase activity"/>
    <property type="evidence" value="ECO:0007669"/>
    <property type="project" value="UniProtKB-UniRule"/>
</dbReference>
<dbReference type="CDD" id="cd01667">
    <property type="entry name" value="TGS_ThrRS"/>
    <property type="match status" value="1"/>
</dbReference>
<keyword evidence="4 13" id="KW-0436">Ligase</keyword>
<evidence type="ECO:0000256" key="12">
    <source>
        <dbReference type="ARBA" id="ARBA00049515"/>
    </source>
</evidence>
<evidence type="ECO:0000256" key="13">
    <source>
        <dbReference type="HAMAP-Rule" id="MF_00184"/>
    </source>
</evidence>
<evidence type="ECO:0000259" key="14">
    <source>
        <dbReference type="PROSITE" id="PS50862"/>
    </source>
</evidence>
<dbReference type="InterPro" id="IPR045864">
    <property type="entry name" value="aa-tRNA-synth_II/BPL/LPL"/>
</dbReference>
<feature type="binding site" evidence="13">
    <location>
        <position position="339"/>
    </location>
    <ligand>
        <name>Zn(2+)</name>
        <dbReference type="ChEBI" id="CHEBI:29105"/>
        <note>catalytic</note>
    </ligand>
</feature>
<keyword evidence="2 13" id="KW-0963">Cytoplasm</keyword>
<feature type="domain" description="Aminoacyl-transfer RNA synthetases class-II family profile" evidence="14">
    <location>
        <begin position="244"/>
        <end position="555"/>
    </location>
</feature>
<dbReference type="SUPFAM" id="SSF52954">
    <property type="entry name" value="Class II aaRS ABD-related"/>
    <property type="match status" value="1"/>
</dbReference>
<dbReference type="InterPro" id="IPR012947">
    <property type="entry name" value="tRNA_SAD"/>
</dbReference>
<dbReference type="InterPro" id="IPR033728">
    <property type="entry name" value="ThrRS_core"/>
</dbReference>
<dbReference type="RefSeq" id="WP_118065439.1">
    <property type="nucleotide sequence ID" value="NZ_QSAG01000019.1"/>
</dbReference>
<comment type="cofactor">
    <cofactor evidence="13">
        <name>Zn(2+)</name>
        <dbReference type="ChEBI" id="CHEBI:29105"/>
    </cofactor>
    <text evidence="13">Binds 1 zinc ion per subunit.</text>
</comment>
<keyword evidence="6 13" id="KW-0547">Nucleotide-binding</keyword>
<dbReference type="EMBL" id="QSAG01000019">
    <property type="protein sequence ID" value="RGW42216.1"/>
    <property type="molecule type" value="Genomic_DNA"/>
</dbReference>
<proteinExistence type="inferred from homology"/>
<dbReference type="Gene3D" id="3.40.50.800">
    <property type="entry name" value="Anticodon-binding domain"/>
    <property type="match status" value="1"/>
</dbReference>
<dbReference type="InterPro" id="IPR012676">
    <property type="entry name" value="TGS-like"/>
</dbReference>
<comment type="similarity">
    <text evidence="1 13">Belongs to the class-II aminoacyl-tRNA synthetase family.</text>
</comment>
<dbReference type="Pfam" id="PF07973">
    <property type="entry name" value="tRNA_SAD"/>
    <property type="match status" value="1"/>
</dbReference>
<dbReference type="InterPro" id="IPR002314">
    <property type="entry name" value="aa-tRNA-synt_IIb"/>
</dbReference>
<dbReference type="Pfam" id="PF03129">
    <property type="entry name" value="HGTP_anticodon"/>
    <property type="match status" value="1"/>
</dbReference>
<reference evidence="16 17" key="1">
    <citation type="submission" date="2018-08" db="EMBL/GenBank/DDBJ databases">
        <title>A genome reference for cultivated species of the human gut microbiota.</title>
        <authorList>
            <person name="Zou Y."/>
            <person name="Xue W."/>
            <person name="Luo G."/>
        </authorList>
    </citation>
    <scope>NUCLEOTIDE SEQUENCE [LARGE SCALE GENOMIC DNA]</scope>
    <source>
        <strain evidence="16 17">AF12-50</strain>
    </source>
</reference>
<dbReference type="CDD" id="cd00771">
    <property type="entry name" value="ThrRS_core"/>
    <property type="match status" value="1"/>
</dbReference>
<evidence type="ECO:0000256" key="3">
    <source>
        <dbReference type="ARBA" id="ARBA00022555"/>
    </source>
</evidence>
<keyword evidence="3 13" id="KW-0820">tRNA-binding</keyword>
<dbReference type="FunFam" id="3.10.20.30:FF:000005">
    <property type="entry name" value="Threonine--tRNA ligase"/>
    <property type="match status" value="1"/>
</dbReference>
<evidence type="ECO:0000256" key="9">
    <source>
        <dbReference type="ARBA" id="ARBA00022884"/>
    </source>
</evidence>
<comment type="caution">
    <text evidence="13">Lacks conserved residue(s) required for the propagation of feature annotation.</text>
</comment>
<dbReference type="InterPro" id="IPR036621">
    <property type="entry name" value="Anticodon-bd_dom_sf"/>
</dbReference>
<dbReference type="Gene3D" id="3.30.980.10">
    <property type="entry name" value="Threonyl-trna Synthetase, Chain A, domain 2"/>
    <property type="match status" value="1"/>
</dbReference>
<dbReference type="Gene3D" id="3.30.930.10">
    <property type="entry name" value="Bira Bifunctional Protein, Domain 2"/>
    <property type="match status" value="1"/>
</dbReference>
<keyword evidence="11 13" id="KW-0030">Aminoacyl-tRNA synthetase</keyword>
<accession>A0AA92TYG2</accession>
<dbReference type="InterPro" id="IPR006195">
    <property type="entry name" value="aa-tRNA-synth_II"/>
</dbReference>
<comment type="subunit">
    <text evidence="13">Homodimer.</text>
</comment>
<feature type="domain" description="TGS" evidence="15">
    <location>
        <begin position="1"/>
        <end position="61"/>
    </location>
</feature>
<name>A0AA92TYG2_9BACT</name>
<dbReference type="InterPro" id="IPR002320">
    <property type="entry name" value="Thr-tRNA-ligase_IIa"/>
</dbReference>
<keyword evidence="8 13" id="KW-0067">ATP-binding</keyword>
<dbReference type="Pfam" id="PF00587">
    <property type="entry name" value="tRNA-synt_2b"/>
    <property type="match status" value="1"/>
</dbReference>
<evidence type="ECO:0000313" key="16">
    <source>
        <dbReference type="EMBL" id="RGW42216.1"/>
    </source>
</evidence>
<dbReference type="HAMAP" id="MF_00184">
    <property type="entry name" value="Thr_tRNA_synth"/>
    <property type="match status" value="1"/>
</dbReference>
<dbReference type="InterPro" id="IPR047246">
    <property type="entry name" value="ThrRS_anticodon"/>
</dbReference>
<evidence type="ECO:0000256" key="10">
    <source>
        <dbReference type="ARBA" id="ARBA00022917"/>
    </source>
</evidence>
<dbReference type="Proteomes" id="UP000283785">
    <property type="component" value="Unassembled WGS sequence"/>
</dbReference>
<feature type="binding site" evidence="13">
    <location>
        <position position="520"/>
    </location>
    <ligand>
        <name>Zn(2+)</name>
        <dbReference type="ChEBI" id="CHEBI:29105"/>
        <note>catalytic</note>
    </ligand>
</feature>
<dbReference type="GO" id="GO:0005737">
    <property type="term" value="C:cytoplasm"/>
    <property type="evidence" value="ECO:0007669"/>
    <property type="project" value="UniProtKB-SubCell"/>
</dbReference>
<comment type="subcellular location">
    <subcellularLocation>
        <location evidence="13">Cytoplasm</location>
    </subcellularLocation>
</comment>
<dbReference type="SUPFAM" id="SSF55681">
    <property type="entry name" value="Class II aaRS and biotin synthetases"/>
    <property type="match status" value="1"/>
</dbReference>
<evidence type="ECO:0000256" key="6">
    <source>
        <dbReference type="ARBA" id="ARBA00022741"/>
    </source>
</evidence>
<evidence type="ECO:0000256" key="2">
    <source>
        <dbReference type="ARBA" id="ARBA00022490"/>
    </source>
</evidence>
<dbReference type="AlphaFoldDB" id="A0AA92TYG2"/>
<feature type="binding site" evidence="13">
    <location>
        <position position="390"/>
    </location>
    <ligand>
        <name>Zn(2+)</name>
        <dbReference type="ChEBI" id="CHEBI:29105"/>
        <note>catalytic</note>
    </ligand>
</feature>
<keyword evidence="5 13" id="KW-0479">Metal-binding</keyword>
<dbReference type="SUPFAM" id="SSF81271">
    <property type="entry name" value="TGS-like"/>
    <property type="match status" value="1"/>
</dbReference>
<dbReference type="GO" id="GO:0006435">
    <property type="term" value="P:threonyl-tRNA aminoacylation"/>
    <property type="evidence" value="ECO:0007669"/>
    <property type="project" value="UniProtKB-UniRule"/>
</dbReference>
<dbReference type="PANTHER" id="PTHR11451:SF44">
    <property type="entry name" value="THREONINE--TRNA LIGASE, CHLOROPLASTIC_MITOCHONDRIAL 2"/>
    <property type="match status" value="1"/>
</dbReference>
<dbReference type="FunFam" id="3.40.50.800:FF:000001">
    <property type="entry name" value="Threonine--tRNA ligase"/>
    <property type="match status" value="1"/>
</dbReference>
<evidence type="ECO:0000256" key="1">
    <source>
        <dbReference type="ARBA" id="ARBA00008226"/>
    </source>
</evidence>
<dbReference type="FunFam" id="3.30.930.10:FF:000002">
    <property type="entry name" value="Threonine--tRNA ligase"/>
    <property type="match status" value="1"/>
</dbReference>
<dbReference type="PRINTS" id="PR01047">
    <property type="entry name" value="TRNASYNTHTHR"/>
</dbReference>
<dbReference type="GO" id="GO:0005524">
    <property type="term" value="F:ATP binding"/>
    <property type="evidence" value="ECO:0007669"/>
    <property type="project" value="UniProtKB-UniRule"/>
</dbReference>
<dbReference type="InterPro" id="IPR018163">
    <property type="entry name" value="Thr/Ala-tRNA-synth_IIc_edit"/>
</dbReference>
<dbReference type="PROSITE" id="PS51880">
    <property type="entry name" value="TGS"/>
    <property type="match status" value="1"/>
</dbReference>
<dbReference type="FunFam" id="3.30.980.10:FF:000005">
    <property type="entry name" value="Threonyl-tRNA synthetase, mitochondrial"/>
    <property type="match status" value="1"/>
</dbReference>
<dbReference type="InterPro" id="IPR012675">
    <property type="entry name" value="Beta-grasp_dom_sf"/>
</dbReference>
<evidence type="ECO:0000256" key="11">
    <source>
        <dbReference type="ARBA" id="ARBA00023146"/>
    </source>
</evidence>
<keyword evidence="10 13" id="KW-0648">Protein biosynthesis</keyword>
<dbReference type="EC" id="6.1.1.3" evidence="13"/>
<dbReference type="InterPro" id="IPR004095">
    <property type="entry name" value="TGS"/>
</dbReference>